<feature type="modified residue" description="4-aspartylphosphate" evidence="6">
    <location>
        <position position="1177"/>
    </location>
</feature>
<proteinExistence type="predicted"/>
<dbReference type="PANTHER" id="PTHR43047">
    <property type="entry name" value="TWO-COMPONENT HISTIDINE PROTEIN KINASE"/>
    <property type="match status" value="1"/>
</dbReference>
<dbReference type="OMA" id="CIMSHLE"/>
<feature type="compositionally biased region" description="Low complexity" evidence="7">
    <location>
        <begin position="1089"/>
        <end position="1100"/>
    </location>
</feature>
<dbReference type="EC" id="2.7.13.3" evidence="2"/>
<dbReference type="OrthoDB" id="21225at2759"/>
<evidence type="ECO:0000256" key="2">
    <source>
        <dbReference type="ARBA" id="ARBA00012438"/>
    </source>
</evidence>
<dbReference type="Gene3D" id="1.10.287.130">
    <property type="match status" value="1"/>
</dbReference>
<dbReference type="SMART" id="SM00448">
    <property type="entry name" value="REC"/>
    <property type="match status" value="1"/>
</dbReference>
<dbReference type="SUPFAM" id="SSF47384">
    <property type="entry name" value="Homodimeric domain of signal transducing histidine kinase"/>
    <property type="match status" value="1"/>
</dbReference>
<dbReference type="GO" id="GO:0005886">
    <property type="term" value="C:plasma membrane"/>
    <property type="evidence" value="ECO:0007669"/>
    <property type="project" value="TreeGrafter"/>
</dbReference>
<dbReference type="SUPFAM" id="SSF55781">
    <property type="entry name" value="GAF domain-like"/>
    <property type="match status" value="1"/>
</dbReference>
<dbReference type="GeneID" id="5856674"/>
<feature type="domain" description="Response regulatory" evidence="9">
    <location>
        <begin position="1125"/>
        <end position="1272"/>
    </location>
</feature>
<dbReference type="PRINTS" id="PR00344">
    <property type="entry name" value="BCTRLSENSOR"/>
</dbReference>
<evidence type="ECO:0000256" key="3">
    <source>
        <dbReference type="ARBA" id="ARBA00022553"/>
    </source>
</evidence>
<dbReference type="RefSeq" id="XP_001732368.1">
    <property type="nucleotide sequence ID" value="XM_001732316.1"/>
</dbReference>
<dbReference type="SUPFAM" id="SSF52172">
    <property type="entry name" value="CheY-like"/>
    <property type="match status" value="1"/>
</dbReference>
<evidence type="ECO:0000259" key="8">
    <source>
        <dbReference type="PROSITE" id="PS50109"/>
    </source>
</evidence>
<dbReference type="InterPro" id="IPR036097">
    <property type="entry name" value="HisK_dim/P_sf"/>
</dbReference>
<dbReference type="AlphaFoldDB" id="A8PRW5"/>
<dbReference type="PROSITE" id="PS50109">
    <property type="entry name" value="HIS_KIN"/>
    <property type="match status" value="1"/>
</dbReference>
<dbReference type="SMART" id="SM00388">
    <property type="entry name" value="HisKA"/>
    <property type="match status" value="1"/>
</dbReference>
<feature type="region of interest" description="Disordered" evidence="7">
    <location>
        <begin position="1"/>
        <end position="39"/>
    </location>
</feature>
<feature type="region of interest" description="Disordered" evidence="7">
    <location>
        <begin position="53"/>
        <end position="76"/>
    </location>
</feature>
<dbReference type="Gene3D" id="3.30.565.10">
    <property type="entry name" value="Histidine kinase-like ATPase, C-terminal domain"/>
    <property type="match status" value="1"/>
</dbReference>
<dbReference type="GO" id="GO:0000155">
    <property type="term" value="F:phosphorelay sensor kinase activity"/>
    <property type="evidence" value="ECO:0007669"/>
    <property type="project" value="InterPro"/>
</dbReference>
<accession>A8PRW5</accession>
<protein>
    <recommendedName>
        <fullName evidence="2">histidine kinase</fullName>
        <ecNumber evidence="2">2.7.13.3</ecNumber>
    </recommendedName>
</protein>
<dbReference type="SUPFAM" id="SSF55874">
    <property type="entry name" value="ATPase domain of HSP90 chaperone/DNA topoisomerase II/histidine kinase"/>
    <property type="match status" value="1"/>
</dbReference>
<dbReference type="InterPro" id="IPR036890">
    <property type="entry name" value="HATPase_C_sf"/>
</dbReference>
<dbReference type="CDD" id="cd17546">
    <property type="entry name" value="REC_hyHK_CKI1_RcsC-like"/>
    <property type="match status" value="1"/>
</dbReference>
<feature type="domain" description="Histidine kinase" evidence="8">
    <location>
        <begin position="546"/>
        <end position="812"/>
    </location>
</feature>
<comment type="catalytic activity">
    <reaction evidence="1">
        <text>ATP + protein L-histidine = ADP + protein N-phospho-L-histidine.</text>
        <dbReference type="EC" id="2.7.13.3"/>
    </reaction>
</comment>
<dbReference type="InterPro" id="IPR005467">
    <property type="entry name" value="His_kinase_dom"/>
</dbReference>
<dbReference type="InParanoid" id="A8PRW5"/>
<dbReference type="Pfam" id="PF00072">
    <property type="entry name" value="Response_reg"/>
    <property type="match status" value="1"/>
</dbReference>
<feature type="region of interest" description="Disordered" evidence="7">
    <location>
        <begin position="636"/>
        <end position="671"/>
    </location>
</feature>
<dbReference type="InterPro" id="IPR029016">
    <property type="entry name" value="GAF-like_dom_sf"/>
</dbReference>
<dbReference type="PANTHER" id="PTHR43047:SF72">
    <property type="entry name" value="OSMOSENSING HISTIDINE PROTEIN KINASE SLN1"/>
    <property type="match status" value="1"/>
</dbReference>
<evidence type="ECO:0000256" key="4">
    <source>
        <dbReference type="ARBA" id="ARBA00022679"/>
    </source>
</evidence>
<evidence type="ECO:0000256" key="1">
    <source>
        <dbReference type="ARBA" id="ARBA00000085"/>
    </source>
</evidence>
<dbReference type="CDD" id="cd00082">
    <property type="entry name" value="HisKA"/>
    <property type="match status" value="1"/>
</dbReference>
<feature type="region of interest" description="Disordered" evidence="7">
    <location>
        <begin position="1080"/>
        <end position="1116"/>
    </location>
</feature>
<dbReference type="InterPro" id="IPR003661">
    <property type="entry name" value="HisK_dim/P_dom"/>
</dbReference>
<sequence>MDNSAAFSLPNDWLPGVSNLNLSQQQRRETGPQESGYDWNRFAEAYVDGKWDPARVPFEPPSSSTASSEPFKREADDSHDLLENLATSMQHVYEKGGYLPTYAPATNTLYPRIVWYSKQLQESDDTSMIRQAHRLAAKLGKVPFVCTKLMAPKRVMQDPNDACCSALYRQGWCPFQVVSEWTDSVEPDMHMDETGFDHSLWSHAMYLERNQVLLVPDALQDWRFARHPRRQNLRFFACTPIFDMNQEVIGIFGIGDKLPLASLDSDLVGMILDVSHMLAKAIELAASHAQILRRDRLKTCTELFLQHFLKEPEPDACKPATEGLMPLQSHAPQIDMHLCNGNYMHIYDFAAESLRTSMDVSGVVFFDLSNFVLSQKLNALDNTKYEDVVVHSRMMNWNWQQNDTAKTDAQQAHVAALQVLGSSEVDVHVPCARNDPIDVDDIRDLCEIIATESLGVRYRRHAPSVIRRLVPRDMEDLLAVPLSGAERQPSLLILVYSRSDSYSIMLDQMLHTAMQHVRAIGLMAINVVTRQSVLLADRAKSTFISNMSHELRTPLHGILASSDLLSDTRLDRLQRFYLETIESCGHGLLELVNHVLDFTKLYSGASNTSRRKNIQMTDFDLSRLVQEVCDSSLLGQQVNVSRPHDPQGTIGSMYDPQSAPSAASTSSDSAPNDLVKRWSALEVVVLVEKRMQGWYVHSDCGGLRRVLMNLMGNALKFTTNGFVEVSLRGTDMDEHMMRISLRVRDSGCGISRAFLDKQLFQPFSQENPLGGGTGLGLSIVNEIVASLDGGAVNVDSAQGVGTDIVVSCNLRKAPLPEARTSHVYVPQLQVQQRFVVHLIGFSGGSEGMHMLRQSLTNYLTTWWGFRVKVHTEDEEEEEAIASCTSVWDHGILLMNNYSVFMERLVEYSHHCRGKLALPPLVLLADLYNKHLFAKACEDYERAGGLAHMLLKPSGPARMEDVLQSCVEQWQQDPVLQETRTMGVAISGAGNTDGQPKDPDTVRTEKQVHPTTPPRITIPPKFRQSEPSTPCRTLSLLRSDERPWGRQAVPTATTSQAPMDDDELVSPDQAVLERSLREAEAFDVEQASVQAEAQPQAGPQATESMHSNHGPSIIPNVNPAEPSAFHVLFADDNPVNRQVLGAYLRKLNVPYVEARDGGEGIAAFSSKPAGYFDLILMDYSMPNIDGLCATLVIRQIEKQRSMDASAQARSDLASAHAGAGAQAPVSSSRANIYILSGASTEEVMRQGFGAGADGYLVKPLSFKVFVSLLKSVGHSSS</sequence>
<organism evidence="10 11">
    <name type="scientific">Malassezia globosa (strain ATCC MYA-4612 / CBS 7966)</name>
    <name type="common">Dandruff-associated fungus</name>
    <dbReference type="NCBI Taxonomy" id="425265"/>
    <lineage>
        <taxon>Eukaryota</taxon>
        <taxon>Fungi</taxon>
        <taxon>Dikarya</taxon>
        <taxon>Basidiomycota</taxon>
        <taxon>Ustilaginomycotina</taxon>
        <taxon>Malasseziomycetes</taxon>
        <taxon>Malasseziales</taxon>
        <taxon>Malasseziaceae</taxon>
        <taxon>Malassezia</taxon>
    </lineage>
</organism>
<dbReference type="FunFam" id="1.10.287.130:FF:000023">
    <property type="entry name" value="Sensor histidine kinase/response regulator, putative"/>
    <property type="match status" value="1"/>
</dbReference>
<dbReference type="InterPro" id="IPR011006">
    <property type="entry name" value="CheY-like_superfamily"/>
</dbReference>
<dbReference type="Pfam" id="PF02518">
    <property type="entry name" value="HATPase_c"/>
    <property type="match status" value="1"/>
</dbReference>
<dbReference type="VEuPathDB" id="FungiDB:MGL_0143"/>
<evidence type="ECO:0000256" key="6">
    <source>
        <dbReference type="PROSITE-ProRule" id="PRU00169"/>
    </source>
</evidence>
<dbReference type="KEGG" id="mgl:MGL_0143"/>
<dbReference type="PROSITE" id="PS50110">
    <property type="entry name" value="RESPONSE_REGULATORY"/>
    <property type="match status" value="1"/>
</dbReference>
<evidence type="ECO:0000256" key="5">
    <source>
        <dbReference type="ARBA" id="ARBA00022777"/>
    </source>
</evidence>
<dbReference type="Gene3D" id="3.40.50.2300">
    <property type="match status" value="1"/>
</dbReference>
<keyword evidence="4" id="KW-0808">Transferase</keyword>
<evidence type="ECO:0000313" key="11">
    <source>
        <dbReference type="Proteomes" id="UP000008837"/>
    </source>
</evidence>
<dbReference type="STRING" id="425265.A8PRW5"/>
<dbReference type="SMART" id="SM00387">
    <property type="entry name" value="HATPase_c"/>
    <property type="match status" value="1"/>
</dbReference>
<evidence type="ECO:0000313" key="10">
    <source>
        <dbReference type="EMBL" id="EDP45154.1"/>
    </source>
</evidence>
<dbReference type="Gene3D" id="3.30.450.40">
    <property type="match status" value="1"/>
</dbReference>
<dbReference type="Proteomes" id="UP000008837">
    <property type="component" value="Unassembled WGS sequence"/>
</dbReference>
<dbReference type="InterPro" id="IPR004358">
    <property type="entry name" value="Sig_transdc_His_kin-like_C"/>
</dbReference>
<evidence type="ECO:0000256" key="7">
    <source>
        <dbReference type="SAM" id="MobiDB-lite"/>
    </source>
</evidence>
<dbReference type="InterPro" id="IPR001789">
    <property type="entry name" value="Sig_transdc_resp-reg_receiver"/>
</dbReference>
<name>A8PRW5_MALGO</name>
<comment type="caution">
    <text evidence="10">The sequence shown here is derived from an EMBL/GenBank/DDBJ whole genome shotgun (WGS) entry which is preliminary data.</text>
</comment>
<evidence type="ECO:0000259" key="9">
    <source>
        <dbReference type="PROSITE" id="PS50110"/>
    </source>
</evidence>
<feature type="region of interest" description="Disordered" evidence="7">
    <location>
        <begin position="985"/>
        <end position="1063"/>
    </location>
</feature>
<dbReference type="EMBL" id="AAYY01000001">
    <property type="protein sequence ID" value="EDP45154.1"/>
    <property type="molecule type" value="Genomic_DNA"/>
</dbReference>
<reference evidence="10 11" key="1">
    <citation type="journal article" date="2007" name="Proc. Natl. Acad. Sci. U.S.A.">
        <title>Dandruff-associated Malassezia genomes reveal convergent and divergent virulence traits shared with plant and human fungal pathogens.</title>
        <authorList>
            <person name="Xu J."/>
            <person name="Saunders C.W."/>
            <person name="Hu P."/>
            <person name="Grant R.A."/>
            <person name="Boekhout T."/>
            <person name="Kuramae E.E."/>
            <person name="Kronstad J.W."/>
            <person name="Deangelis Y.M."/>
            <person name="Reeder N.L."/>
            <person name="Johnstone K.R."/>
            <person name="Leland M."/>
            <person name="Fieno A.M."/>
            <person name="Begley W.M."/>
            <person name="Sun Y."/>
            <person name="Lacey M.P."/>
            <person name="Chaudhary T."/>
            <person name="Keough T."/>
            <person name="Chu L."/>
            <person name="Sears R."/>
            <person name="Yuan B."/>
            <person name="Dawson T.L.Jr."/>
        </authorList>
    </citation>
    <scope>NUCLEOTIDE SEQUENCE [LARGE SCALE GENOMIC DNA]</scope>
    <source>
        <strain evidence="11">ATCC MYA-4612 / CBS 7966</strain>
    </source>
</reference>
<gene>
    <name evidence="10" type="ORF">MGL_0143</name>
</gene>
<dbReference type="Pfam" id="PF00512">
    <property type="entry name" value="HisKA"/>
    <property type="match status" value="1"/>
</dbReference>
<keyword evidence="3 6" id="KW-0597">Phosphoprotein</keyword>
<dbReference type="InterPro" id="IPR003594">
    <property type="entry name" value="HATPase_dom"/>
</dbReference>
<feature type="compositionally biased region" description="Basic and acidic residues" evidence="7">
    <location>
        <begin position="994"/>
        <end position="1007"/>
    </location>
</feature>
<keyword evidence="11" id="KW-1185">Reference proteome</keyword>
<keyword evidence="5" id="KW-0418">Kinase</keyword>
<feature type="compositionally biased region" description="Low complexity" evidence="7">
    <location>
        <begin position="655"/>
        <end position="671"/>
    </location>
</feature>
<dbReference type="GO" id="GO:0009927">
    <property type="term" value="F:histidine phosphotransfer kinase activity"/>
    <property type="evidence" value="ECO:0007669"/>
    <property type="project" value="TreeGrafter"/>
</dbReference>